<comment type="caution">
    <text evidence="1">The sequence shown here is derived from an EMBL/GenBank/DDBJ whole genome shotgun (WGS) entry which is preliminary data.</text>
</comment>
<protein>
    <recommendedName>
        <fullName evidence="3">Protein kinase</fullName>
    </recommendedName>
</protein>
<organism evidence="1 2">
    <name type="scientific">Candidatus Kurthia intestinigallinarum</name>
    <dbReference type="NCBI Taxonomy" id="1562256"/>
    <lineage>
        <taxon>Bacteria</taxon>
        <taxon>Bacillati</taxon>
        <taxon>Bacillota</taxon>
        <taxon>Bacilli</taxon>
        <taxon>Bacillales</taxon>
        <taxon>Caryophanaceae</taxon>
        <taxon>Kurthia</taxon>
    </lineage>
</organism>
<name>A0A433RQU1_9BACL</name>
<proteinExistence type="predicted"/>
<dbReference type="EMBL" id="JTFC01000041">
    <property type="protein sequence ID" value="RUS52994.1"/>
    <property type="molecule type" value="Genomic_DNA"/>
</dbReference>
<sequence>MIQLLHVTPKTVGKFIGLGSTRKVDRFDQFVVKTFLHPLGKKQSYLEQKMYEHLYKENLHANVAPVLHMDEQICVQPYYRPVPADLGNYAIDFETDPRVTDSLKQAIHLLKDEMDCYDIFDSSNYALNKEGKLMLIDYGMTYEMYMTEWLPLARQGILPQISMGQCESCGVVKELRIYGEDDPDRRCVSCGKI</sequence>
<gene>
    <name evidence="1" type="ORF">QI30_15660</name>
</gene>
<evidence type="ECO:0008006" key="3">
    <source>
        <dbReference type="Google" id="ProtNLM"/>
    </source>
</evidence>
<evidence type="ECO:0000313" key="2">
    <source>
        <dbReference type="Proteomes" id="UP000288623"/>
    </source>
</evidence>
<accession>A0A433RQU1</accession>
<evidence type="ECO:0000313" key="1">
    <source>
        <dbReference type="EMBL" id="RUS52994.1"/>
    </source>
</evidence>
<keyword evidence="2" id="KW-1185">Reference proteome</keyword>
<dbReference type="OrthoDB" id="2454549at2"/>
<dbReference type="Proteomes" id="UP000288623">
    <property type="component" value="Unassembled WGS sequence"/>
</dbReference>
<dbReference type="AlphaFoldDB" id="A0A433RQU1"/>
<reference evidence="1 2" key="1">
    <citation type="submission" date="2014-11" db="EMBL/GenBank/DDBJ databases">
        <title>Genome sequence and analysis of novel Kurthia sp.</title>
        <authorList>
            <person name="Lawson J.N."/>
            <person name="Gonzalez J.E."/>
            <person name="Rinauldi L."/>
            <person name="Xuan Z."/>
            <person name="Firman A."/>
            <person name="Shaddox L."/>
            <person name="Trudeau A."/>
            <person name="Shah S."/>
            <person name="Reiman D."/>
        </authorList>
    </citation>
    <scope>NUCLEOTIDE SEQUENCE [LARGE SCALE GENOMIC DNA]</scope>
    <source>
        <strain evidence="1 2">3B1D</strain>
    </source>
</reference>
<dbReference type="RefSeq" id="WP_126991539.1">
    <property type="nucleotide sequence ID" value="NZ_JTFC01000041.1"/>
</dbReference>